<organism evidence="1 2">
    <name type="scientific">Racocetra persica</name>
    <dbReference type="NCBI Taxonomy" id="160502"/>
    <lineage>
        <taxon>Eukaryota</taxon>
        <taxon>Fungi</taxon>
        <taxon>Fungi incertae sedis</taxon>
        <taxon>Mucoromycota</taxon>
        <taxon>Glomeromycotina</taxon>
        <taxon>Glomeromycetes</taxon>
        <taxon>Diversisporales</taxon>
        <taxon>Gigasporaceae</taxon>
        <taxon>Racocetra</taxon>
    </lineage>
</organism>
<sequence>CSIIEKAINSSPLLKQIFELRTKEWFQKIWQPTITFDIILQYKQKNGELY</sequence>
<comment type="caution">
    <text evidence="1">The sequence shown here is derived from an EMBL/GenBank/DDBJ whole genome shotgun (WGS) entry which is preliminary data.</text>
</comment>
<evidence type="ECO:0000313" key="2">
    <source>
        <dbReference type="Proteomes" id="UP000789920"/>
    </source>
</evidence>
<reference evidence="1" key="1">
    <citation type="submission" date="2021-06" db="EMBL/GenBank/DDBJ databases">
        <authorList>
            <person name="Kallberg Y."/>
            <person name="Tangrot J."/>
            <person name="Rosling A."/>
        </authorList>
    </citation>
    <scope>NUCLEOTIDE SEQUENCE</scope>
    <source>
        <strain evidence="1">MA461A</strain>
    </source>
</reference>
<accession>A0ACA9SYC9</accession>
<feature type="non-terminal residue" evidence="1">
    <location>
        <position position="1"/>
    </location>
</feature>
<protein>
    <submittedName>
        <fullName evidence="1">23255_t:CDS:1</fullName>
    </submittedName>
</protein>
<gene>
    <name evidence="1" type="ORF">RPERSI_LOCUS35363</name>
</gene>
<dbReference type="EMBL" id="CAJVQC010162982">
    <property type="protein sequence ID" value="CAG8848927.1"/>
    <property type="molecule type" value="Genomic_DNA"/>
</dbReference>
<name>A0ACA9SYC9_9GLOM</name>
<dbReference type="Proteomes" id="UP000789920">
    <property type="component" value="Unassembled WGS sequence"/>
</dbReference>
<keyword evidence="2" id="KW-1185">Reference proteome</keyword>
<evidence type="ECO:0000313" key="1">
    <source>
        <dbReference type="EMBL" id="CAG8848927.1"/>
    </source>
</evidence>
<proteinExistence type="predicted"/>